<dbReference type="eggNOG" id="COG1309">
    <property type="taxonomic scope" value="Bacteria"/>
</dbReference>
<dbReference type="RefSeq" id="WP_015099710.1">
    <property type="nucleotide sequence ID" value="NC_019673.1"/>
</dbReference>
<dbReference type="SUPFAM" id="SSF48498">
    <property type="entry name" value="Tetracyclin repressor-like, C-terminal domain"/>
    <property type="match status" value="1"/>
</dbReference>
<dbReference type="InterPro" id="IPR036271">
    <property type="entry name" value="Tet_transcr_reg_TetR-rel_C_sf"/>
</dbReference>
<protein>
    <recommendedName>
        <fullName evidence="3">Transcriptional regulator, TetR family</fullName>
    </recommendedName>
</protein>
<dbReference type="STRING" id="1179773.BN6_22780"/>
<evidence type="ECO:0000313" key="1">
    <source>
        <dbReference type="EMBL" id="CCH29598.1"/>
    </source>
</evidence>
<proteinExistence type="predicted"/>
<dbReference type="SUPFAM" id="SSF46689">
    <property type="entry name" value="Homeodomain-like"/>
    <property type="match status" value="1"/>
</dbReference>
<dbReference type="BioCyc" id="SESP1179773:BN6_RS11085-MONOMER"/>
<dbReference type="OrthoDB" id="4540879at2"/>
<evidence type="ECO:0000313" key="2">
    <source>
        <dbReference type="Proteomes" id="UP000006281"/>
    </source>
</evidence>
<accession>K0JZC9</accession>
<organism evidence="1 2">
    <name type="scientific">Saccharothrix espanaensis (strain ATCC 51144 / DSM 44229 / JCM 9112 / NBRC 15066 / NRRL 15764)</name>
    <dbReference type="NCBI Taxonomy" id="1179773"/>
    <lineage>
        <taxon>Bacteria</taxon>
        <taxon>Bacillati</taxon>
        <taxon>Actinomycetota</taxon>
        <taxon>Actinomycetes</taxon>
        <taxon>Pseudonocardiales</taxon>
        <taxon>Pseudonocardiaceae</taxon>
        <taxon>Saccharothrix</taxon>
    </lineage>
</organism>
<evidence type="ECO:0008006" key="3">
    <source>
        <dbReference type="Google" id="ProtNLM"/>
    </source>
</evidence>
<dbReference type="AlphaFoldDB" id="K0JZC9"/>
<dbReference type="Proteomes" id="UP000006281">
    <property type="component" value="Chromosome"/>
</dbReference>
<gene>
    <name evidence="1" type="ordered locus">BN6_22780</name>
</gene>
<dbReference type="InterPro" id="IPR009057">
    <property type="entry name" value="Homeodomain-like_sf"/>
</dbReference>
<sequence>MAARGRVGGRPARIGLADIERAGREIGLADLTVQAVATALGVTPTALYRHVDGRFGLETLVGEAVLAGLRVVDDPAHDVAGHLVSFAVQLRDFVLDHPGLSTYLHVLFPRGPSGAALLEGGIAALVRRGYRPDAASVVCGTVALLAISLAAAEERQRQGIAATPGFERRLAESRRLLGTGGLLAEAHAEMPDIGTDAYFRLVVTACLGGILTTAPAGRSVAEITTALGLSTGER</sequence>
<dbReference type="PATRIC" id="fig|1179773.3.peg.2274"/>
<reference evidence="1 2" key="1">
    <citation type="journal article" date="2012" name="BMC Genomics">
        <title>Complete genome sequence of Saccharothrix espanaensis DSM 44229T and comparison to the other completely sequenced Pseudonocardiaceae.</title>
        <authorList>
            <person name="Strobel T."/>
            <person name="Al-Dilaimi A."/>
            <person name="Blom J."/>
            <person name="Gessner A."/>
            <person name="Kalinowski J."/>
            <person name="Luzhetska M."/>
            <person name="Puhler A."/>
            <person name="Szczepanowski R."/>
            <person name="Bechthold A."/>
            <person name="Ruckert C."/>
        </authorList>
    </citation>
    <scope>NUCLEOTIDE SEQUENCE [LARGE SCALE GENOMIC DNA]</scope>
    <source>
        <strain evidence="2">ATCC 51144 / DSM 44229 / JCM 9112 / NBRC 15066 / NRRL 15764</strain>
    </source>
</reference>
<dbReference type="Gene3D" id="1.10.357.10">
    <property type="entry name" value="Tetracycline Repressor, domain 2"/>
    <property type="match status" value="1"/>
</dbReference>
<keyword evidence="2" id="KW-1185">Reference proteome</keyword>
<name>K0JZC9_SACES</name>
<dbReference type="KEGG" id="sesp:BN6_22780"/>
<dbReference type="HOGENOM" id="CLU_1184363_0_0_11"/>
<dbReference type="EMBL" id="HE804045">
    <property type="protein sequence ID" value="CCH29598.1"/>
    <property type="molecule type" value="Genomic_DNA"/>
</dbReference>